<dbReference type="RefSeq" id="WP_183419295.1">
    <property type="nucleotide sequence ID" value="NZ_JACHXY010000001.1"/>
</dbReference>
<feature type="transmembrane region" description="Helical" evidence="1">
    <location>
        <begin position="39"/>
        <end position="58"/>
    </location>
</feature>
<protein>
    <submittedName>
        <fullName evidence="2">Uncharacterized protein</fullName>
    </submittedName>
</protein>
<feature type="transmembrane region" description="Helical" evidence="1">
    <location>
        <begin position="188"/>
        <end position="211"/>
    </location>
</feature>
<keyword evidence="1" id="KW-0812">Transmembrane</keyword>
<organism evidence="2 3">
    <name type="scientific">Microbacterium proteolyticum</name>
    <dbReference type="NCBI Taxonomy" id="1572644"/>
    <lineage>
        <taxon>Bacteria</taxon>
        <taxon>Bacillati</taxon>
        <taxon>Actinomycetota</taxon>
        <taxon>Actinomycetes</taxon>
        <taxon>Micrococcales</taxon>
        <taxon>Microbacteriaceae</taxon>
        <taxon>Microbacterium</taxon>
    </lineage>
</organism>
<gene>
    <name evidence="2" type="ORF">FHS07_001610</name>
</gene>
<proteinExistence type="predicted"/>
<feature type="transmembrane region" description="Helical" evidence="1">
    <location>
        <begin position="151"/>
        <end position="176"/>
    </location>
</feature>
<feature type="transmembrane region" description="Helical" evidence="1">
    <location>
        <begin position="6"/>
        <end position="27"/>
    </location>
</feature>
<evidence type="ECO:0000313" key="2">
    <source>
        <dbReference type="EMBL" id="MBB3157926.1"/>
    </source>
</evidence>
<accession>A0A7W5CHT8</accession>
<evidence type="ECO:0000313" key="3">
    <source>
        <dbReference type="Proteomes" id="UP000543579"/>
    </source>
</evidence>
<feature type="transmembrane region" description="Helical" evidence="1">
    <location>
        <begin position="120"/>
        <end position="139"/>
    </location>
</feature>
<comment type="caution">
    <text evidence="2">The sequence shown here is derived from an EMBL/GenBank/DDBJ whole genome shotgun (WGS) entry which is preliminary data.</text>
</comment>
<keyword evidence="1" id="KW-1133">Transmembrane helix</keyword>
<keyword evidence="1" id="KW-0472">Membrane</keyword>
<feature type="transmembrane region" description="Helical" evidence="1">
    <location>
        <begin position="64"/>
        <end position="84"/>
    </location>
</feature>
<reference evidence="2 3" key="1">
    <citation type="submission" date="2020-08" db="EMBL/GenBank/DDBJ databases">
        <title>Genomic Encyclopedia of Type Strains, Phase III (KMG-III): the genomes of soil and plant-associated and newly described type strains.</title>
        <authorList>
            <person name="Whitman W."/>
        </authorList>
    </citation>
    <scope>NUCLEOTIDE SEQUENCE [LARGE SCALE GENOMIC DNA]</scope>
    <source>
        <strain evidence="2 3">CECT 8356</strain>
    </source>
</reference>
<dbReference type="Proteomes" id="UP000543579">
    <property type="component" value="Unassembled WGS sequence"/>
</dbReference>
<evidence type="ECO:0000256" key="1">
    <source>
        <dbReference type="SAM" id="Phobius"/>
    </source>
</evidence>
<sequence>MVTIVMLLSVTCLVATGVLLLVGLLLVGRDGSTGASLQYATIAGVAEVSASAMYLVWINVGGSAAFAAANALMVLGPAIIPFAFHALSPARGNRWFMLIAAAGVVAVAVTSLVLPVDEAAIVRAATFAVVGVCGALAALRSRHAHRASIRLLAGALGVFALYCTARAIVLGAAGGADGGPAGVFSDTGAVAVGIVIIVVTTAATSVFWIAVGRETLLAAAGASAVLVIVPGRQPGDTGRLPRFRELVDDVREAATAIDSDAVAVFGGAGLSRPGAATALKDTLRIDHGWTEEEIALLTQTTVAH</sequence>
<dbReference type="EMBL" id="JACHXY010000001">
    <property type="protein sequence ID" value="MBB3157926.1"/>
    <property type="molecule type" value="Genomic_DNA"/>
</dbReference>
<dbReference type="AlphaFoldDB" id="A0A7W5CHT8"/>
<feature type="transmembrane region" description="Helical" evidence="1">
    <location>
        <begin position="96"/>
        <end position="114"/>
    </location>
</feature>
<name>A0A7W5CHT8_9MICO</name>